<dbReference type="Proteomes" id="UP000229323">
    <property type="component" value="Chromosome"/>
</dbReference>
<dbReference type="SUPFAM" id="SSF81593">
    <property type="entry name" value="Nucleotidyltransferase substrate binding subunit/domain"/>
    <property type="match status" value="1"/>
</dbReference>
<organism evidence="1 2">
    <name type="scientific">Prevotella intermedia</name>
    <dbReference type="NCBI Taxonomy" id="28131"/>
    <lineage>
        <taxon>Bacteria</taxon>
        <taxon>Pseudomonadati</taxon>
        <taxon>Bacteroidota</taxon>
        <taxon>Bacteroidia</taxon>
        <taxon>Bacteroidales</taxon>
        <taxon>Prevotellaceae</taxon>
        <taxon>Prevotella</taxon>
    </lineage>
</organism>
<dbReference type="AlphaFoldDB" id="A0A2D3NCH8"/>
<dbReference type="Gene3D" id="1.20.120.330">
    <property type="entry name" value="Nucleotidyltransferases domain 2"/>
    <property type="match status" value="1"/>
</dbReference>
<dbReference type="GO" id="GO:0016740">
    <property type="term" value="F:transferase activity"/>
    <property type="evidence" value="ECO:0007669"/>
    <property type="project" value="UniProtKB-KW"/>
</dbReference>
<accession>A0A2D3NCH8</accession>
<reference evidence="1 2" key="1">
    <citation type="submission" date="2017-11" db="EMBL/GenBank/DDBJ databases">
        <title>Genome sequencing of Prevotella intermedia KCOM 2033.</title>
        <authorList>
            <person name="Kook J.-K."/>
            <person name="Park S.-N."/>
            <person name="Lim Y.K."/>
        </authorList>
    </citation>
    <scope>NUCLEOTIDE SEQUENCE [LARGE SCALE GENOMIC DNA]</scope>
    <source>
        <strain evidence="1 2">KCOM 2033</strain>
    </source>
</reference>
<dbReference type="RefSeq" id="WP_100023328.1">
    <property type="nucleotide sequence ID" value="NZ_CP024696.1"/>
</dbReference>
<dbReference type="Pfam" id="PF08780">
    <property type="entry name" value="NTase_sub_bind"/>
    <property type="match status" value="1"/>
</dbReference>
<gene>
    <name evidence="1" type="ORF">CTM50_08480</name>
</gene>
<dbReference type="InterPro" id="IPR010235">
    <property type="entry name" value="HepT"/>
</dbReference>
<evidence type="ECO:0000313" key="2">
    <source>
        <dbReference type="Proteomes" id="UP000229323"/>
    </source>
</evidence>
<dbReference type="EMBL" id="CP024696">
    <property type="protein sequence ID" value="ATV53059.1"/>
    <property type="molecule type" value="Genomic_DNA"/>
</dbReference>
<evidence type="ECO:0000313" key="1">
    <source>
        <dbReference type="EMBL" id="ATV53059.1"/>
    </source>
</evidence>
<keyword evidence="1" id="KW-0808">Transferase</keyword>
<protein>
    <submittedName>
        <fullName evidence="1">Nucleotidyltransferase</fullName>
    </submittedName>
</protein>
<sequence>MGEIQIRWVQRLSTFGKALSRLTEVVDLYHGRSLSNLEKDGMIQRFEYTLEAAWKLLKNYAEYQNGEQVMGSRDAIRKAFAMGIIENANPWFDMVESRNLTSHVYDEDTEADIIDKIITTYYPILQELFDSLRLRAEAEGV</sequence>
<name>A0A2D3NCH8_PREIN</name>
<proteinExistence type="predicted"/>
<dbReference type="NCBIfam" id="TIGR01987">
    <property type="entry name" value="HI0074"/>
    <property type="match status" value="1"/>
</dbReference>